<name>A0A1F4PNI3_UNCK3</name>
<gene>
    <name evidence="4" type="ORF">A2994_03485</name>
</gene>
<dbReference type="PANTHER" id="PTHR46401:SF2">
    <property type="entry name" value="GLYCOSYLTRANSFERASE WBBK-RELATED"/>
    <property type="match status" value="1"/>
</dbReference>
<comment type="caution">
    <text evidence="4">The sequence shown here is derived from an EMBL/GenBank/DDBJ whole genome shotgun (WGS) entry which is preliminary data.</text>
</comment>
<dbReference type="Pfam" id="PF00534">
    <property type="entry name" value="Glycos_transf_1"/>
    <property type="match status" value="1"/>
</dbReference>
<dbReference type="CDD" id="cd03809">
    <property type="entry name" value="GT4_MtfB-like"/>
    <property type="match status" value="1"/>
</dbReference>
<reference evidence="4 5" key="1">
    <citation type="journal article" date="2016" name="Nat. Commun.">
        <title>Thousands of microbial genomes shed light on interconnected biogeochemical processes in an aquifer system.</title>
        <authorList>
            <person name="Anantharaman K."/>
            <person name="Brown C.T."/>
            <person name="Hug L.A."/>
            <person name="Sharon I."/>
            <person name="Castelle C.J."/>
            <person name="Probst A.J."/>
            <person name="Thomas B.C."/>
            <person name="Singh A."/>
            <person name="Wilkins M.J."/>
            <person name="Karaoz U."/>
            <person name="Brodie E.L."/>
            <person name="Williams K.H."/>
            <person name="Hubbard S.S."/>
            <person name="Banfield J.F."/>
        </authorList>
    </citation>
    <scope>NUCLEOTIDE SEQUENCE [LARGE SCALE GENOMIC DNA]</scope>
</reference>
<dbReference type="InterPro" id="IPR001296">
    <property type="entry name" value="Glyco_trans_1"/>
</dbReference>
<protein>
    <recommendedName>
        <fullName evidence="6">Glycosyl transferase family 1</fullName>
    </recommendedName>
</protein>
<feature type="domain" description="Glycosyl transferase family 1" evidence="2">
    <location>
        <begin position="195"/>
        <end position="356"/>
    </location>
</feature>
<dbReference type="SUPFAM" id="SSF53756">
    <property type="entry name" value="UDP-Glycosyltransferase/glycogen phosphorylase"/>
    <property type="match status" value="1"/>
</dbReference>
<proteinExistence type="predicted"/>
<dbReference type="STRING" id="1798539.A2994_03485"/>
<dbReference type="GO" id="GO:0009103">
    <property type="term" value="P:lipopolysaccharide biosynthetic process"/>
    <property type="evidence" value="ECO:0007669"/>
    <property type="project" value="TreeGrafter"/>
</dbReference>
<evidence type="ECO:0000313" key="5">
    <source>
        <dbReference type="Proteomes" id="UP000179010"/>
    </source>
</evidence>
<dbReference type="Pfam" id="PF13439">
    <property type="entry name" value="Glyco_transf_4"/>
    <property type="match status" value="1"/>
</dbReference>
<dbReference type="FunFam" id="3.40.50.2000:FF:000119">
    <property type="entry name" value="Glycosyl transferase group 1"/>
    <property type="match status" value="1"/>
</dbReference>
<evidence type="ECO:0000256" key="1">
    <source>
        <dbReference type="ARBA" id="ARBA00022679"/>
    </source>
</evidence>
<evidence type="ECO:0000259" key="3">
    <source>
        <dbReference type="Pfam" id="PF13439"/>
    </source>
</evidence>
<feature type="domain" description="Glycosyltransferase subfamily 4-like N-terminal" evidence="3">
    <location>
        <begin position="22"/>
        <end position="174"/>
    </location>
</feature>
<organism evidence="4 5">
    <name type="scientific">candidate division Kazan bacterium RIFCSPLOWO2_01_FULL_48_13</name>
    <dbReference type="NCBI Taxonomy" id="1798539"/>
    <lineage>
        <taxon>Bacteria</taxon>
        <taxon>Bacteria division Kazan-3B-28</taxon>
    </lineage>
</organism>
<dbReference type="EMBL" id="METE01000009">
    <property type="protein sequence ID" value="OGB85189.1"/>
    <property type="molecule type" value="Genomic_DNA"/>
</dbReference>
<dbReference type="AlphaFoldDB" id="A0A1F4PNI3"/>
<accession>A0A1F4PNI3</accession>
<dbReference type="PANTHER" id="PTHR46401">
    <property type="entry name" value="GLYCOSYLTRANSFERASE WBBK-RELATED"/>
    <property type="match status" value="1"/>
</dbReference>
<dbReference type="InterPro" id="IPR028098">
    <property type="entry name" value="Glyco_trans_4-like_N"/>
</dbReference>
<dbReference type="GO" id="GO:0016757">
    <property type="term" value="F:glycosyltransferase activity"/>
    <property type="evidence" value="ECO:0007669"/>
    <property type="project" value="InterPro"/>
</dbReference>
<keyword evidence="1" id="KW-0808">Transferase</keyword>
<evidence type="ECO:0000259" key="2">
    <source>
        <dbReference type="Pfam" id="PF00534"/>
    </source>
</evidence>
<evidence type="ECO:0000313" key="4">
    <source>
        <dbReference type="EMBL" id="OGB85189.1"/>
    </source>
</evidence>
<sequence length="379" mass="43748">MPEKTYTIGIDARLFGTAQATGVGQYTEELVRHLVKRDTVNQYRVFVTGEASSHFPIYAPNLTKLTVPFRHYTYSEQFWYPAILRQAKLDLIHYTNFNSPIFFTKINSVVTIHDLTLWFFPGRKQTSVFKRLLYRVVIRQACRNARHIIAITEATQRDIVKLLKIDPAKITVVHEAASERYHQLVQPAKLEQLKRKFNITKPYFLYIGQWRSHKNVIRLIRAFALLRRRYQLDYQLVLGSKIDPAYPEVQATIKELNLSDDVVLTGYITDDELPYLYNGAECFVFPSLYEGFGLPPLEAMACGTPVVSANTSCLPEVLGDAAIYFDPLNIEEMAKVMAEVGRNYSLKRELKAKGIKQARLYSFDRMAEETLAVYRRVLR</sequence>
<dbReference type="Proteomes" id="UP000179010">
    <property type="component" value="Unassembled WGS sequence"/>
</dbReference>
<evidence type="ECO:0008006" key="6">
    <source>
        <dbReference type="Google" id="ProtNLM"/>
    </source>
</evidence>
<dbReference type="Gene3D" id="3.40.50.2000">
    <property type="entry name" value="Glycogen Phosphorylase B"/>
    <property type="match status" value="2"/>
</dbReference>